<dbReference type="Proteomes" id="UP000031449">
    <property type="component" value="Chromosome"/>
</dbReference>
<dbReference type="Gene3D" id="1.20.120.450">
    <property type="entry name" value="dinb family like domain"/>
    <property type="match status" value="1"/>
</dbReference>
<dbReference type="HOGENOM" id="CLU_130343_0_0_9"/>
<evidence type="ECO:0000313" key="2">
    <source>
        <dbReference type="EMBL" id="AJD92564.1"/>
    </source>
</evidence>
<gene>
    <name evidence="2" type="ORF">JMA_32470</name>
</gene>
<dbReference type="OrthoDB" id="1434917at2"/>
<dbReference type="Pfam" id="PF12867">
    <property type="entry name" value="DinB_2"/>
    <property type="match status" value="1"/>
</dbReference>
<dbReference type="AlphaFoldDB" id="A0A0B5AX23"/>
<name>A0A0B5AX23_9BACL</name>
<feature type="domain" description="DinB-like" evidence="1">
    <location>
        <begin position="12"/>
        <end position="150"/>
    </location>
</feature>
<accession>A0A0B5AX23</accession>
<proteinExistence type="predicted"/>
<dbReference type="STRING" id="1508404.JMA_32470"/>
<keyword evidence="3" id="KW-1185">Reference proteome</keyword>
<dbReference type="SUPFAM" id="SSF109854">
    <property type="entry name" value="DinB/YfiT-like putative metalloenzymes"/>
    <property type="match status" value="1"/>
</dbReference>
<evidence type="ECO:0000259" key="1">
    <source>
        <dbReference type="Pfam" id="PF12867"/>
    </source>
</evidence>
<dbReference type="KEGG" id="jeo:JMA_32470"/>
<dbReference type="InterPro" id="IPR034660">
    <property type="entry name" value="DinB/YfiT-like"/>
</dbReference>
<dbReference type="InterPro" id="IPR024775">
    <property type="entry name" value="DinB-like"/>
</dbReference>
<evidence type="ECO:0000313" key="3">
    <source>
        <dbReference type="Proteomes" id="UP000031449"/>
    </source>
</evidence>
<dbReference type="EMBL" id="CP009416">
    <property type="protein sequence ID" value="AJD92564.1"/>
    <property type="molecule type" value="Genomic_DNA"/>
</dbReference>
<protein>
    <recommendedName>
        <fullName evidence="1">DinB-like domain-containing protein</fullName>
    </recommendedName>
</protein>
<dbReference type="BioCyc" id="JESP1508404:G14D9-12528-MONOMER"/>
<sequence length="173" mass="20038">MNFSFEKTLEILKQTPGVLDSYLIGKSDDWLLSNEGEGTWNIYQIIDHLIEGERTNWMPRTRIFLGLEGDASKLFPPFDREANMGGEQSIEDRLAAFRKLREDNLTELKRLIKSDEDFNLKAQHPAFGEVSLRQMLATWAVHDLTHIAQITRVFAGHYREDVGPWEEYLGVLR</sequence>
<organism evidence="2 3">
    <name type="scientific">Jeotgalibacillus malaysiensis</name>
    <dbReference type="NCBI Taxonomy" id="1508404"/>
    <lineage>
        <taxon>Bacteria</taxon>
        <taxon>Bacillati</taxon>
        <taxon>Bacillota</taxon>
        <taxon>Bacilli</taxon>
        <taxon>Bacillales</taxon>
        <taxon>Caryophanaceae</taxon>
        <taxon>Jeotgalibacillus</taxon>
    </lineage>
</organism>
<reference evidence="2 3" key="1">
    <citation type="submission" date="2014-08" db="EMBL/GenBank/DDBJ databases">
        <title>Complete genome of a marine bacteria Jeotgalibacillus malaysiensis.</title>
        <authorList>
            <person name="Yaakop A.S."/>
            <person name="Chan K.-G."/>
            <person name="Goh K.M."/>
        </authorList>
    </citation>
    <scope>NUCLEOTIDE SEQUENCE [LARGE SCALE GENOMIC DNA]</scope>
    <source>
        <strain evidence="2 3">D5</strain>
    </source>
</reference>